<proteinExistence type="predicted"/>
<keyword evidence="2" id="KW-1185">Reference proteome</keyword>
<reference evidence="1 2" key="1">
    <citation type="submission" date="2023-07" db="EMBL/GenBank/DDBJ databases">
        <title>Sorghum-associated microbial communities from plants grown in Nebraska, USA.</title>
        <authorList>
            <person name="Schachtman D."/>
        </authorList>
    </citation>
    <scope>NUCLEOTIDE SEQUENCE [LARGE SCALE GENOMIC DNA]</scope>
    <source>
        <strain evidence="1 2">DS1781</strain>
    </source>
</reference>
<sequence length="158" mass="17232">MTAVLLTLGLLGGAHGLWQRHALLAKRAAAVAQLEALRRPSTRVHAAAGEAIQPEAAGEADRLIASLHRPWEPMLDALQSTTTEDVRVTRVQPESDAFRLHITGEADNGQAFVAWMQRLQSDASWRSVQPLSEARQAEASAPAAKPVLFQLSLEWRQS</sequence>
<dbReference type="Proteomes" id="UP001184230">
    <property type="component" value="Unassembled WGS sequence"/>
</dbReference>
<dbReference type="Pfam" id="PF05137">
    <property type="entry name" value="PilN"/>
    <property type="match status" value="1"/>
</dbReference>
<dbReference type="InterPro" id="IPR007813">
    <property type="entry name" value="PilN"/>
</dbReference>
<organism evidence="1 2">
    <name type="scientific">Variovorax soli</name>
    <dbReference type="NCBI Taxonomy" id="376815"/>
    <lineage>
        <taxon>Bacteria</taxon>
        <taxon>Pseudomonadati</taxon>
        <taxon>Pseudomonadota</taxon>
        <taxon>Betaproteobacteria</taxon>
        <taxon>Burkholderiales</taxon>
        <taxon>Comamonadaceae</taxon>
        <taxon>Variovorax</taxon>
    </lineage>
</organism>
<name>A0ABU1NJ34_9BURK</name>
<protein>
    <submittedName>
        <fullName evidence="1">Uncharacterized protein</fullName>
    </submittedName>
</protein>
<dbReference type="EMBL" id="JAVDRF010000010">
    <property type="protein sequence ID" value="MDR6538469.1"/>
    <property type="molecule type" value="Genomic_DNA"/>
</dbReference>
<gene>
    <name evidence="1" type="ORF">J2739_004258</name>
</gene>
<dbReference type="RefSeq" id="WP_309905279.1">
    <property type="nucleotide sequence ID" value="NZ_JAVDRF010000010.1"/>
</dbReference>
<accession>A0ABU1NJ34</accession>
<evidence type="ECO:0000313" key="2">
    <source>
        <dbReference type="Proteomes" id="UP001184230"/>
    </source>
</evidence>
<evidence type="ECO:0000313" key="1">
    <source>
        <dbReference type="EMBL" id="MDR6538469.1"/>
    </source>
</evidence>
<comment type="caution">
    <text evidence="1">The sequence shown here is derived from an EMBL/GenBank/DDBJ whole genome shotgun (WGS) entry which is preliminary data.</text>
</comment>